<keyword evidence="4" id="KW-1185">Reference proteome</keyword>
<dbReference type="NCBIfam" id="TIGR03083">
    <property type="entry name" value="maleylpyruvate isomerase family mycothiol-dependent enzyme"/>
    <property type="match status" value="1"/>
</dbReference>
<proteinExistence type="predicted"/>
<dbReference type="InterPro" id="IPR017517">
    <property type="entry name" value="Maleyloyr_isom"/>
</dbReference>
<evidence type="ECO:0008006" key="5">
    <source>
        <dbReference type="Google" id="ProtNLM"/>
    </source>
</evidence>
<feature type="domain" description="MDMPI C-terminal" evidence="1">
    <location>
        <begin position="178"/>
        <end position="258"/>
    </location>
</feature>
<gene>
    <name evidence="3" type="ORF">SRIMR7_28750</name>
</gene>
<dbReference type="Proteomes" id="UP000829494">
    <property type="component" value="Chromosome"/>
</dbReference>
<evidence type="ECO:0000313" key="3">
    <source>
        <dbReference type="EMBL" id="UNZ06143.1"/>
    </source>
</evidence>
<organism evidence="3 4">
    <name type="scientific">Streptomyces rimosus subsp. rimosus</name>
    <dbReference type="NCBI Taxonomy" id="132474"/>
    <lineage>
        <taxon>Bacteria</taxon>
        <taxon>Bacillati</taxon>
        <taxon>Actinomycetota</taxon>
        <taxon>Actinomycetes</taxon>
        <taxon>Kitasatosporales</taxon>
        <taxon>Streptomycetaceae</taxon>
        <taxon>Streptomyces</taxon>
    </lineage>
</organism>
<dbReference type="InterPro" id="IPR010872">
    <property type="entry name" value="MDMPI_C-term_domain"/>
</dbReference>
<name>A0ABY3Z8P5_STRRM</name>
<dbReference type="GeneID" id="66854720"/>
<sequence>MTITMTGTLDHDRYCAEILAQTDLLRETVRGADLKTTVPTCPDWTIEDLLRHVGGAHRWVDTTVRTRANEMVPFDAVPNHRGPEGDDPEALDAWLADGARRVVEALREAGGDTLLWAWMPDQPTVFWSRRMTHETVVHRADAASATGADFTLDPEVAADTMEEWTQLVCLAPLLKPDHPAARLLGTGRTFRLHATDAPPGAPADWLLDYTGDKATYRHTPDPATVTLQGPLTDLLRVYYRRLPVDTPGIEVIGDRAFLEEWLEAAKL</sequence>
<evidence type="ECO:0000259" key="1">
    <source>
        <dbReference type="Pfam" id="PF07398"/>
    </source>
</evidence>
<dbReference type="SUPFAM" id="SSF109854">
    <property type="entry name" value="DinB/YfiT-like putative metalloenzymes"/>
    <property type="match status" value="1"/>
</dbReference>
<dbReference type="InterPro" id="IPR024344">
    <property type="entry name" value="MDMPI_metal-binding"/>
</dbReference>
<dbReference type="PANTHER" id="PTHR40758">
    <property type="entry name" value="CONSERVED PROTEIN"/>
    <property type="match status" value="1"/>
</dbReference>
<reference evidence="3 4" key="1">
    <citation type="submission" date="2022-03" db="EMBL/GenBank/DDBJ databases">
        <title>Complete genome of Streptomyces rimosus ssp. rimosus R7 (=ATCC 10970).</title>
        <authorList>
            <person name="Beganovic S."/>
            <person name="Ruckert C."/>
            <person name="Busche T."/>
            <person name="Kalinowski J."/>
            <person name="Wittmann C."/>
        </authorList>
    </citation>
    <scope>NUCLEOTIDE SEQUENCE [LARGE SCALE GENOMIC DNA]</scope>
    <source>
        <strain evidence="3 4">R7</strain>
    </source>
</reference>
<dbReference type="Pfam" id="PF11716">
    <property type="entry name" value="MDMPI_N"/>
    <property type="match status" value="1"/>
</dbReference>
<dbReference type="EMBL" id="CP094298">
    <property type="protein sequence ID" value="UNZ06143.1"/>
    <property type="molecule type" value="Genomic_DNA"/>
</dbReference>
<feature type="domain" description="Mycothiol-dependent maleylpyruvate isomerase metal-binding" evidence="2">
    <location>
        <begin position="16"/>
        <end position="143"/>
    </location>
</feature>
<evidence type="ECO:0000313" key="4">
    <source>
        <dbReference type="Proteomes" id="UP000829494"/>
    </source>
</evidence>
<dbReference type="PANTHER" id="PTHR40758:SF1">
    <property type="entry name" value="CONSERVED PROTEIN"/>
    <property type="match status" value="1"/>
</dbReference>
<dbReference type="RefSeq" id="WP_371281166.1">
    <property type="nucleotide sequence ID" value="NZ_CP043497.1"/>
</dbReference>
<dbReference type="Pfam" id="PF07398">
    <property type="entry name" value="MDMPI_C"/>
    <property type="match status" value="1"/>
</dbReference>
<protein>
    <recommendedName>
        <fullName evidence="5">Maleylpyruvate isomerase family mycothiol-dependent enzyme</fullName>
    </recommendedName>
</protein>
<accession>A0ABY3Z8P5</accession>
<evidence type="ECO:0000259" key="2">
    <source>
        <dbReference type="Pfam" id="PF11716"/>
    </source>
</evidence>
<dbReference type="InterPro" id="IPR034660">
    <property type="entry name" value="DinB/YfiT-like"/>
</dbReference>